<proteinExistence type="predicted"/>
<reference evidence="1 2" key="1">
    <citation type="journal article" date="2019" name="Sci. Rep.">
        <title>Orb-weaving spider Araneus ventricosus genome elucidates the spidroin gene catalogue.</title>
        <authorList>
            <person name="Kono N."/>
            <person name="Nakamura H."/>
            <person name="Ohtoshi R."/>
            <person name="Moran D.A.P."/>
            <person name="Shinohara A."/>
            <person name="Yoshida Y."/>
            <person name="Fujiwara M."/>
            <person name="Mori M."/>
            <person name="Tomita M."/>
            <person name="Arakawa K."/>
        </authorList>
    </citation>
    <scope>NUCLEOTIDE SEQUENCE [LARGE SCALE GENOMIC DNA]</scope>
</reference>
<keyword evidence="2" id="KW-1185">Reference proteome</keyword>
<gene>
    <name evidence="1" type="ORF">AVEN_242063_1</name>
</gene>
<accession>A0A4Y2SE86</accession>
<protein>
    <submittedName>
        <fullName evidence="1">Uncharacterized protein</fullName>
    </submittedName>
</protein>
<name>A0A4Y2SE86_ARAVE</name>
<evidence type="ECO:0000313" key="2">
    <source>
        <dbReference type="Proteomes" id="UP000499080"/>
    </source>
</evidence>
<dbReference type="EMBL" id="BGPR01021118">
    <property type="protein sequence ID" value="GBN86113.1"/>
    <property type="molecule type" value="Genomic_DNA"/>
</dbReference>
<dbReference type="AlphaFoldDB" id="A0A4Y2SE86"/>
<evidence type="ECO:0000313" key="1">
    <source>
        <dbReference type="EMBL" id="GBN86113.1"/>
    </source>
</evidence>
<organism evidence="1 2">
    <name type="scientific">Araneus ventricosus</name>
    <name type="common">Orbweaver spider</name>
    <name type="synonym">Epeira ventricosa</name>
    <dbReference type="NCBI Taxonomy" id="182803"/>
    <lineage>
        <taxon>Eukaryota</taxon>
        <taxon>Metazoa</taxon>
        <taxon>Ecdysozoa</taxon>
        <taxon>Arthropoda</taxon>
        <taxon>Chelicerata</taxon>
        <taxon>Arachnida</taxon>
        <taxon>Araneae</taxon>
        <taxon>Araneomorphae</taxon>
        <taxon>Entelegynae</taxon>
        <taxon>Araneoidea</taxon>
        <taxon>Araneidae</taxon>
        <taxon>Araneus</taxon>
    </lineage>
</organism>
<comment type="caution">
    <text evidence="1">The sequence shown here is derived from an EMBL/GenBank/DDBJ whole genome shotgun (WGS) entry which is preliminary data.</text>
</comment>
<dbReference type="Proteomes" id="UP000499080">
    <property type="component" value="Unassembled WGS sequence"/>
</dbReference>
<sequence>MNTNSKSYRNSNYQKYASVHQEQQQKINSSETEIHSILSIAPFLARMLNPTSFISNDMRPPNPEKCCLNKCSVKHFTRKELGRILDASDSNSNKAAFIH</sequence>